<dbReference type="GO" id="GO:0008047">
    <property type="term" value="F:enzyme activator activity"/>
    <property type="evidence" value="ECO:0007669"/>
    <property type="project" value="TreeGrafter"/>
</dbReference>
<evidence type="ECO:0000256" key="2">
    <source>
        <dbReference type="ARBA" id="ARBA00008959"/>
    </source>
</evidence>
<dbReference type="Gene3D" id="3.40.50.300">
    <property type="entry name" value="P-loop containing nucleotide triphosphate hydrolases"/>
    <property type="match status" value="1"/>
</dbReference>
<dbReference type="GO" id="GO:0006261">
    <property type="term" value="P:DNA-templated DNA replication"/>
    <property type="evidence" value="ECO:0007669"/>
    <property type="project" value="TreeGrafter"/>
</dbReference>
<evidence type="ECO:0000256" key="4">
    <source>
        <dbReference type="ARBA" id="ARBA00022741"/>
    </source>
</evidence>
<comment type="function">
    <text evidence="1">DNA-dependent ATPase that plays important roles in cellular responses to stalled DNA replication processes.</text>
</comment>
<keyword evidence="3" id="KW-0235">DNA replication</keyword>
<gene>
    <name evidence="7" type="ORF">A2786_03805</name>
</gene>
<dbReference type="InterPro" id="IPR021886">
    <property type="entry name" value="MgsA_C"/>
</dbReference>
<evidence type="ECO:0000256" key="1">
    <source>
        <dbReference type="ARBA" id="ARBA00002393"/>
    </source>
</evidence>
<dbReference type="SUPFAM" id="SSF48019">
    <property type="entry name" value="post-AAA+ oligomerization domain-like"/>
    <property type="match status" value="1"/>
</dbReference>
<reference evidence="7 8" key="1">
    <citation type="journal article" date="2016" name="Nat. Commun.">
        <title>Thousands of microbial genomes shed light on interconnected biogeochemical processes in an aquifer system.</title>
        <authorList>
            <person name="Anantharaman K."/>
            <person name="Brown C.T."/>
            <person name="Hug L.A."/>
            <person name="Sharon I."/>
            <person name="Castelle C.J."/>
            <person name="Probst A.J."/>
            <person name="Thomas B.C."/>
            <person name="Singh A."/>
            <person name="Wilkins M.J."/>
            <person name="Karaoz U."/>
            <person name="Brodie E.L."/>
            <person name="Williams K.H."/>
            <person name="Hubbard S.S."/>
            <person name="Banfield J.F."/>
        </authorList>
    </citation>
    <scope>NUCLEOTIDE SEQUENCE [LARGE SCALE GENOMIC DNA]</scope>
</reference>
<dbReference type="Gene3D" id="1.20.272.10">
    <property type="match status" value="1"/>
</dbReference>
<dbReference type="GO" id="GO:0016887">
    <property type="term" value="F:ATP hydrolysis activity"/>
    <property type="evidence" value="ECO:0007669"/>
    <property type="project" value="InterPro"/>
</dbReference>
<dbReference type="CDD" id="cd18139">
    <property type="entry name" value="HLD_clamp_RarA"/>
    <property type="match status" value="1"/>
</dbReference>
<dbReference type="Proteomes" id="UP000179233">
    <property type="component" value="Unassembled WGS sequence"/>
</dbReference>
<dbReference type="SUPFAM" id="SSF52540">
    <property type="entry name" value="P-loop containing nucleoside triphosphate hydrolases"/>
    <property type="match status" value="1"/>
</dbReference>
<name>A0A1G1VT69_9BACT</name>
<dbReference type="GO" id="GO:0000731">
    <property type="term" value="P:DNA synthesis involved in DNA repair"/>
    <property type="evidence" value="ECO:0007669"/>
    <property type="project" value="TreeGrafter"/>
</dbReference>
<dbReference type="PANTHER" id="PTHR13779:SF7">
    <property type="entry name" value="ATPASE WRNIP1"/>
    <property type="match status" value="1"/>
</dbReference>
<dbReference type="InterPro" id="IPR003959">
    <property type="entry name" value="ATPase_AAA_core"/>
</dbReference>
<dbReference type="InterPro" id="IPR051314">
    <property type="entry name" value="AAA_ATPase_RarA/MGS1/WRNIP1"/>
</dbReference>
<keyword evidence="5" id="KW-0067">ATP-binding</keyword>
<dbReference type="InterPro" id="IPR027417">
    <property type="entry name" value="P-loop_NTPase"/>
</dbReference>
<proteinExistence type="inferred from homology"/>
<evidence type="ECO:0000256" key="5">
    <source>
        <dbReference type="ARBA" id="ARBA00022840"/>
    </source>
</evidence>
<dbReference type="Gene3D" id="1.10.3710.10">
    <property type="entry name" value="DNA polymerase III clamp loader subunits, C-terminal domain"/>
    <property type="match status" value="1"/>
</dbReference>
<keyword evidence="4" id="KW-0547">Nucleotide-binding</keyword>
<evidence type="ECO:0000313" key="7">
    <source>
        <dbReference type="EMBL" id="OGY18596.1"/>
    </source>
</evidence>
<dbReference type="GO" id="GO:0005524">
    <property type="term" value="F:ATP binding"/>
    <property type="evidence" value="ECO:0007669"/>
    <property type="project" value="UniProtKB-KW"/>
</dbReference>
<sequence length="416" mass="46707">MTSQNQPLSGNGSSERPLADRIRPQKLSKFIGQVHLVGPGKPVRLAIEKKQIHSMIFWGPPGSGKTTLARIIASEIGGKFHHLSAVSAGKDDIRNIVRSVKSSAQQQLNIKHLPRRQAGQTSNISKKNIVFLDEIHRFNKAQQDYLLPFVEDGTIVLIGATTENPSFEVIPPLMSRCQVFVLNELSEKELARIVTSGAKELRLKVPKNAQDFLIRFSNGDARQILNLLEVTARLYRRITVENLKNALQAKFLRYDQAGEEHYNTISSFIKSMRASNIDAALYYLARMVDAGEDPLFIARRMVIFASEDIGMAQPTALVVANEVFRACETIGYPECAINLAHGVVYLATAKKDRSAYEAYFRAVDDVKKHGNLPIPLNLRNPVTKLMKNLGYGRGYEKYSREDLLPEKLKGKKYFRK</sequence>
<protein>
    <submittedName>
        <fullName evidence="7">AAA family ATPase</fullName>
    </submittedName>
</protein>
<dbReference type="FunFam" id="1.20.272.10:FF:000001">
    <property type="entry name" value="Putative AAA family ATPase"/>
    <property type="match status" value="1"/>
</dbReference>
<comment type="similarity">
    <text evidence="2">Belongs to the AAA ATPase family. RarA/MGS1/WRNIP1 subfamily.</text>
</comment>
<evidence type="ECO:0000256" key="3">
    <source>
        <dbReference type="ARBA" id="ARBA00022705"/>
    </source>
</evidence>
<dbReference type="FunFam" id="3.40.50.300:FF:000137">
    <property type="entry name" value="Replication-associated recombination protein A"/>
    <property type="match status" value="1"/>
</dbReference>
<comment type="caution">
    <text evidence="7">The sequence shown here is derived from an EMBL/GenBank/DDBJ whole genome shotgun (WGS) entry which is preliminary data.</text>
</comment>
<dbReference type="CDD" id="cd00009">
    <property type="entry name" value="AAA"/>
    <property type="match status" value="1"/>
</dbReference>
<dbReference type="InterPro" id="IPR003593">
    <property type="entry name" value="AAA+_ATPase"/>
</dbReference>
<dbReference type="GO" id="GO:0017116">
    <property type="term" value="F:single-stranded DNA helicase activity"/>
    <property type="evidence" value="ECO:0007669"/>
    <property type="project" value="TreeGrafter"/>
</dbReference>
<dbReference type="InterPro" id="IPR008921">
    <property type="entry name" value="DNA_pol3_clamp-load_cplx_C"/>
</dbReference>
<dbReference type="InterPro" id="IPR032423">
    <property type="entry name" value="AAA_assoc_2"/>
</dbReference>
<dbReference type="Pfam" id="PF12002">
    <property type="entry name" value="MgsA_C"/>
    <property type="match status" value="1"/>
</dbReference>
<accession>A0A1G1VT69</accession>
<organism evidence="7 8">
    <name type="scientific">Candidatus Chisholmbacteria bacterium RIFCSPHIGHO2_01_FULL_52_32</name>
    <dbReference type="NCBI Taxonomy" id="1797591"/>
    <lineage>
        <taxon>Bacteria</taxon>
        <taxon>Candidatus Chisholmiibacteriota</taxon>
    </lineage>
</organism>
<dbReference type="AlphaFoldDB" id="A0A1G1VT69"/>
<dbReference type="SMART" id="SM00382">
    <property type="entry name" value="AAA"/>
    <property type="match status" value="1"/>
</dbReference>
<evidence type="ECO:0000313" key="8">
    <source>
        <dbReference type="Proteomes" id="UP000179233"/>
    </source>
</evidence>
<dbReference type="PANTHER" id="PTHR13779">
    <property type="entry name" value="WERNER HELICASE-INTERACTING PROTEIN 1 FAMILY MEMBER"/>
    <property type="match status" value="1"/>
</dbReference>
<evidence type="ECO:0000259" key="6">
    <source>
        <dbReference type="SMART" id="SM00382"/>
    </source>
</evidence>
<dbReference type="EMBL" id="MHCJ01000003">
    <property type="protein sequence ID" value="OGY18596.1"/>
    <property type="molecule type" value="Genomic_DNA"/>
</dbReference>
<dbReference type="Pfam" id="PF16193">
    <property type="entry name" value="AAA_assoc_2"/>
    <property type="match status" value="1"/>
</dbReference>
<dbReference type="GO" id="GO:0003677">
    <property type="term" value="F:DNA binding"/>
    <property type="evidence" value="ECO:0007669"/>
    <property type="project" value="InterPro"/>
</dbReference>
<dbReference type="Pfam" id="PF00004">
    <property type="entry name" value="AAA"/>
    <property type="match status" value="1"/>
</dbReference>
<dbReference type="Gene3D" id="1.10.8.60">
    <property type="match status" value="1"/>
</dbReference>
<feature type="domain" description="AAA+ ATPase" evidence="6">
    <location>
        <begin position="51"/>
        <end position="185"/>
    </location>
</feature>